<reference evidence="2" key="1">
    <citation type="journal article" date="2019" name="Int. J. Syst. Evol. Microbiol.">
        <title>The Global Catalogue of Microorganisms (GCM) 10K type strain sequencing project: providing services to taxonomists for standard genome sequencing and annotation.</title>
        <authorList>
            <consortium name="The Broad Institute Genomics Platform"/>
            <consortium name="The Broad Institute Genome Sequencing Center for Infectious Disease"/>
            <person name="Wu L."/>
            <person name="Ma J."/>
        </authorList>
    </citation>
    <scope>NUCLEOTIDE SEQUENCE [LARGE SCALE GENOMIC DNA]</scope>
    <source>
        <strain evidence="2">KCTC 12848</strain>
    </source>
</reference>
<evidence type="ECO:0000313" key="2">
    <source>
        <dbReference type="Proteomes" id="UP001595833"/>
    </source>
</evidence>
<dbReference type="Proteomes" id="UP001595833">
    <property type="component" value="Unassembled WGS sequence"/>
</dbReference>
<evidence type="ECO:0000313" key="1">
    <source>
        <dbReference type="EMBL" id="MFC5053573.1"/>
    </source>
</evidence>
<sequence>MTALAAHLAVFLLITIHQYPVLLLAVSQEEASLDRAATTLLHAYSAPRFPWLLLPTTPRQQVRVPVQRTPAAGPAAGSPHPTLLGEPAAHLLIRRAA</sequence>
<gene>
    <name evidence="1" type="ORF">ACFPFM_07360</name>
</gene>
<evidence type="ECO:0008006" key="3">
    <source>
        <dbReference type="Google" id="ProtNLM"/>
    </source>
</evidence>
<protein>
    <recommendedName>
        <fullName evidence="3">Secreted protein</fullName>
    </recommendedName>
</protein>
<dbReference type="EMBL" id="JBHSJB010000007">
    <property type="protein sequence ID" value="MFC5053573.1"/>
    <property type="molecule type" value="Genomic_DNA"/>
</dbReference>
<keyword evidence="2" id="KW-1185">Reference proteome</keyword>
<proteinExistence type="predicted"/>
<organism evidence="1 2">
    <name type="scientific">Saccharothrix xinjiangensis</name>
    <dbReference type="NCBI Taxonomy" id="204798"/>
    <lineage>
        <taxon>Bacteria</taxon>
        <taxon>Bacillati</taxon>
        <taxon>Actinomycetota</taxon>
        <taxon>Actinomycetes</taxon>
        <taxon>Pseudonocardiales</taxon>
        <taxon>Pseudonocardiaceae</taxon>
        <taxon>Saccharothrix</taxon>
    </lineage>
</organism>
<accession>A0ABV9XT65</accession>
<name>A0ABV9XT65_9PSEU</name>
<comment type="caution">
    <text evidence="1">The sequence shown here is derived from an EMBL/GenBank/DDBJ whole genome shotgun (WGS) entry which is preliminary data.</text>
</comment>
<dbReference type="RefSeq" id="WP_344036429.1">
    <property type="nucleotide sequence ID" value="NZ_BAAAKE010000005.1"/>
</dbReference>